<evidence type="ECO:0000313" key="2">
    <source>
        <dbReference type="WBParaSite" id="ACRNAN_scaffold2656.g23916.t1"/>
    </source>
</evidence>
<keyword evidence="1" id="KW-1185">Reference proteome</keyword>
<organism evidence="1 2">
    <name type="scientific">Acrobeloides nanus</name>
    <dbReference type="NCBI Taxonomy" id="290746"/>
    <lineage>
        <taxon>Eukaryota</taxon>
        <taxon>Metazoa</taxon>
        <taxon>Ecdysozoa</taxon>
        <taxon>Nematoda</taxon>
        <taxon>Chromadorea</taxon>
        <taxon>Rhabditida</taxon>
        <taxon>Tylenchina</taxon>
        <taxon>Cephalobomorpha</taxon>
        <taxon>Cephaloboidea</taxon>
        <taxon>Cephalobidae</taxon>
        <taxon>Acrobeloides</taxon>
    </lineage>
</organism>
<proteinExistence type="predicted"/>
<reference evidence="2" key="1">
    <citation type="submission" date="2022-11" db="UniProtKB">
        <authorList>
            <consortium name="WormBaseParasite"/>
        </authorList>
    </citation>
    <scope>IDENTIFICATION</scope>
</reference>
<protein>
    <submittedName>
        <fullName evidence="2">Uncharacterized protein</fullName>
    </submittedName>
</protein>
<dbReference type="AlphaFoldDB" id="A0A914DJM6"/>
<name>A0A914DJM6_9BILA</name>
<accession>A0A914DJM6</accession>
<evidence type="ECO:0000313" key="1">
    <source>
        <dbReference type="Proteomes" id="UP000887540"/>
    </source>
</evidence>
<dbReference type="WBParaSite" id="ACRNAN_scaffold2656.g23916.t1">
    <property type="protein sequence ID" value="ACRNAN_scaffold2656.g23916.t1"/>
    <property type="gene ID" value="ACRNAN_scaffold2656.g23916"/>
</dbReference>
<sequence>MMRIWDSIVLSKLQRNPKMANKIAPALGFFSEIAEDFVSNVTATTSQTKPTTQRLASLKVPTPATQRLPEKSTSEDSDILLLDSPKLPLPKRTVYRSILIGNAIDKYFYRKGLANPTFIKCENTTEALLDISNHIRDEQYGLAVLVFEKAENFEHNANKALVVLAQIAHVYKFVGPQHWEGKNMEANFEEIEVETEEADLMKIGLKIIMRLQEKGTR</sequence>
<dbReference type="Proteomes" id="UP000887540">
    <property type="component" value="Unplaced"/>
</dbReference>